<evidence type="ECO:0000313" key="2">
    <source>
        <dbReference type="EMBL" id="RJG47540.1"/>
    </source>
</evidence>
<dbReference type="OrthoDB" id="8562138at2"/>
<comment type="caution">
    <text evidence="2">The sequence shown here is derived from an EMBL/GenBank/DDBJ whole genome shotgun (WGS) entry which is preliminary data.</text>
</comment>
<feature type="signal peptide" evidence="1">
    <location>
        <begin position="1"/>
        <end position="21"/>
    </location>
</feature>
<evidence type="ECO:0000313" key="3">
    <source>
        <dbReference type="Proteomes" id="UP000283255"/>
    </source>
</evidence>
<dbReference type="InterPro" id="IPR010583">
    <property type="entry name" value="MipA"/>
</dbReference>
<reference evidence="2 3" key="1">
    <citation type="submission" date="2018-09" db="EMBL/GenBank/DDBJ databases">
        <authorList>
            <person name="Wang F."/>
        </authorList>
    </citation>
    <scope>NUCLEOTIDE SEQUENCE [LARGE SCALE GENOMIC DNA]</scope>
    <source>
        <strain evidence="2 3">PLHSC7-2</strain>
    </source>
</reference>
<keyword evidence="1" id="KW-0732">Signal</keyword>
<protein>
    <submittedName>
        <fullName evidence="2">MipA/OmpV family protein</fullName>
    </submittedName>
</protein>
<evidence type="ECO:0000256" key="1">
    <source>
        <dbReference type="SAM" id="SignalP"/>
    </source>
</evidence>
<organism evidence="2 3">
    <name type="scientific">Motilimonas pumila</name>
    <dbReference type="NCBI Taxonomy" id="2303987"/>
    <lineage>
        <taxon>Bacteria</taxon>
        <taxon>Pseudomonadati</taxon>
        <taxon>Pseudomonadota</taxon>
        <taxon>Gammaproteobacteria</taxon>
        <taxon>Alteromonadales</taxon>
        <taxon>Alteromonadales genera incertae sedis</taxon>
        <taxon>Motilimonas</taxon>
    </lineage>
</organism>
<dbReference type="RefSeq" id="WP_119910693.1">
    <property type="nucleotide sequence ID" value="NZ_QZCH01000012.1"/>
</dbReference>
<dbReference type="Pfam" id="PF06629">
    <property type="entry name" value="MipA"/>
    <property type="match status" value="1"/>
</dbReference>
<proteinExistence type="predicted"/>
<feature type="chain" id="PRO_5019207076" evidence="1">
    <location>
        <begin position="22"/>
        <end position="429"/>
    </location>
</feature>
<name>A0A418YEG1_9GAMM</name>
<gene>
    <name evidence="2" type="ORF">D1Z90_10395</name>
</gene>
<sequence>MKKTTLLSVLFGAMVSAQNVAWANATPAQEWGVGIGVRSASIAFDMPQDSVHDVIPLLFYQGERFYLDGFKGGLKYYQSDALTLDVLGRFRFFDIPRAKQNDYQAAQFDLGTGATWHLDKHSQVKLELMTDKDSRYYANASVSTRFAGEHWQLQPYATLRAKSARFNNAYYGLNQTDIGAALDYEVGVKGRYQVYQNLFAVGHVGATMLDNNTYRSPTIDSRVQWQSYAGLSLMSTTRTQGSGIAEGAYMRLAHGIATTSSVTDLIRLDNDTDPYRNSMTSVFYGHPLSEGVFGLPLDFYVTPGYVQHHSSNVQKAFGEYVVAIKAYYTLDLPVKTRLGFAEGISYSTKVSHIEQANMTEKGLKPSKLMNYLDFSIDVNVGDMVNKPALNNLWLGYSLHHRSGIFSSTSTFGRIKGGSDYNSLYLQWHF</sequence>
<dbReference type="EMBL" id="QZCH01000012">
    <property type="protein sequence ID" value="RJG47540.1"/>
    <property type="molecule type" value="Genomic_DNA"/>
</dbReference>
<accession>A0A418YEG1</accession>
<keyword evidence="3" id="KW-1185">Reference proteome</keyword>
<reference evidence="2 3" key="2">
    <citation type="submission" date="2019-01" db="EMBL/GenBank/DDBJ databases">
        <title>Motilimonas pumilus sp. nov., isolated from the gut of sea cucumber (Apostichopus japonicus).</title>
        <authorList>
            <person name="Wang F.-Q."/>
            <person name="Ren L.-H."/>
            <person name="Lin Y.-W."/>
            <person name="Sun G.-H."/>
            <person name="Du Z.-J."/>
            <person name="Zhao J.-X."/>
            <person name="Liu X.-J."/>
            <person name="Liu L.-J."/>
        </authorList>
    </citation>
    <scope>NUCLEOTIDE SEQUENCE [LARGE SCALE GENOMIC DNA]</scope>
    <source>
        <strain evidence="2 3">PLHSC7-2</strain>
    </source>
</reference>
<dbReference type="Proteomes" id="UP000283255">
    <property type="component" value="Unassembled WGS sequence"/>
</dbReference>
<dbReference type="AlphaFoldDB" id="A0A418YEG1"/>